<keyword evidence="1" id="KW-1133">Transmembrane helix</keyword>
<reference evidence="2 3" key="1">
    <citation type="journal article" date="2016" name="Nat. Commun.">
        <title>Thousands of microbial genomes shed light on interconnected biogeochemical processes in an aquifer system.</title>
        <authorList>
            <person name="Anantharaman K."/>
            <person name="Brown C.T."/>
            <person name="Hug L.A."/>
            <person name="Sharon I."/>
            <person name="Castelle C.J."/>
            <person name="Probst A.J."/>
            <person name="Thomas B.C."/>
            <person name="Singh A."/>
            <person name="Wilkins M.J."/>
            <person name="Karaoz U."/>
            <person name="Brodie E.L."/>
            <person name="Williams K.H."/>
            <person name="Hubbard S.S."/>
            <person name="Banfield J.F."/>
        </authorList>
    </citation>
    <scope>NUCLEOTIDE SEQUENCE [LARGE SCALE GENOMIC DNA]</scope>
</reference>
<evidence type="ECO:0000313" key="2">
    <source>
        <dbReference type="EMBL" id="OGD78531.1"/>
    </source>
</evidence>
<dbReference type="Proteomes" id="UP000176682">
    <property type="component" value="Unassembled WGS sequence"/>
</dbReference>
<keyword evidence="1" id="KW-0812">Transmembrane</keyword>
<proteinExistence type="predicted"/>
<feature type="transmembrane region" description="Helical" evidence="1">
    <location>
        <begin position="133"/>
        <end position="157"/>
    </location>
</feature>
<gene>
    <name evidence="2" type="ORF">A2368_04400</name>
</gene>
<name>A0A1F5FG12_9BACT</name>
<evidence type="ECO:0000256" key="1">
    <source>
        <dbReference type="SAM" id="Phobius"/>
    </source>
</evidence>
<accession>A0A1F5FG12</accession>
<keyword evidence="1" id="KW-0472">Membrane</keyword>
<organism evidence="2 3">
    <name type="scientific">Candidatus Collierbacteria bacterium RIFOXYB1_FULL_49_13</name>
    <dbReference type="NCBI Taxonomy" id="1817728"/>
    <lineage>
        <taxon>Bacteria</taxon>
        <taxon>Candidatus Collieribacteriota</taxon>
    </lineage>
</organism>
<dbReference type="AlphaFoldDB" id="A0A1F5FG12"/>
<comment type="caution">
    <text evidence="2">The sequence shown here is derived from an EMBL/GenBank/DDBJ whole genome shotgun (WGS) entry which is preliminary data.</text>
</comment>
<protein>
    <submittedName>
        <fullName evidence="2">Uncharacterized protein</fullName>
    </submittedName>
</protein>
<feature type="transmembrane region" description="Helical" evidence="1">
    <location>
        <begin position="6"/>
        <end position="25"/>
    </location>
</feature>
<evidence type="ECO:0000313" key="3">
    <source>
        <dbReference type="Proteomes" id="UP000176682"/>
    </source>
</evidence>
<feature type="transmembrane region" description="Helical" evidence="1">
    <location>
        <begin position="104"/>
        <end position="121"/>
    </location>
</feature>
<sequence>MDYTRVMAKLWLGVAGSMWLLAFGFQMIVASRQAETVGEVHWMVDNQRIYNRKGFAGWTGRAVANKWVVGFETSVQKATETVDPNILFYIGHPNERGGVIEQRYLPWWLIPFWLVGALFAGKRESGLVLLASAWAMVAGTAGVAMYPMAAVYGWLIVRGIGYIWQKK</sequence>
<dbReference type="EMBL" id="MFAM01000043">
    <property type="protein sequence ID" value="OGD78531.1"/>
    <property type="molecule type" value="Genomic_DNA"/>
</dbReference>